<evidence type="ECO:0000313" key="2">
    <source>
        <dbReference type="EMBL" id="KKJ78123.1"/>
    </source>
</evidence>
<accession>A0A0M2REX3</accession>
<dbReference type="InterPro" id="IPR016502">
    <property type="entry name" value="T2SSS_2"/>
</dbReference>
<feature type="transmembrane region" description="Helical" evidence="1">
    <location>
        <begin position="58"/>
        <end position="79"/>
    </location>
</feature>
<dbReference type="Proteomes" id="UP000034491">
    <property type="component" value="Unassembled WGS sequence"/>
</dbReference>
<reference evidence="2 3" key="1">
    <citation type="submission" date="2015-03" db="EMBL/GenBank/DDBJ databases">
        <title>Genome sequence of Kiloniella sp. P1-1, isolated from the gut microflora of Pacific white shrimp, Penaeus vannamei.</title>
        <authorList>
            <person name="Shao Z."/>
            <person name="Wang L."/>
            <person name="Li X."/>
        </authorList>
    </citation>
    <scope>NUCLEOTIDE SEQUENCE [LARGE SCALE GENOMIC DNA]</scope>
    <source>
        <strain evidence="2 3">P1-1</strain>
    </source>
</reference>
<keyword evidence="1" id="KW-0812">Transmembrane</keyword>
<dbReference type="AlphaFoldDB" id="A0A0M2REX3"/>
<name>A0A0M2REX3_9PROT</name>
<dbReference type="STRING" id="1549748.WH95_01860"/>
<keyword evidence="1" id="KW-0472">Membrane</keyword>
<comment type="caution">
    <text evidence="2">The sequence shown here is derived from an EMBL/GenBank/DDBJ whole genome shotgun (WGS) entry which is preliminary data.</text>
</comment>
<dbReference type="RefSeq" id="WP_046502286.1">
    <property type="nucleotide sequence ID" value="NZ_CBDDLU010000016.1"/>
</dbReference>
<proteinExistence type="predicted"/>
<evidence type="ECO:0000256" key="1">
    <source>
        <dbReference type="SAM" id="Phobius"/>
    </source>
</evidence>
<dbReference type="Gene3D" id="3.30.300.250">
    <property type="match status" value="1"/>
</dbReference>
<protein>
    <submittedName>
        <fullName evidence="2">Uncharacterized protein</fullName>
    </submittedName>
</protein>
<gene>
    <name evidence="2" type="ORF">WH95_01860</name>
</gene>
<sequence length="189" mass="20820">MAPPLIDFIIRPEITLVTTSLLAPFAAYLKYQRRFIAPVVLPSWLSLKMIKENVMKKLMIFAVLCVGGVIGYFAMNAMFSSGKIEKALQEAAAQLNKNLPMQVDELTTLEAVSTEGSVLVYNYKVDVKKDETDLDVFTAEVKKNLMATMCGKEPFSKLYSAGASYVYNYTDTAGAALTEITIDADTCKS</sequence>
<dbReference type="Pfam" id="PF16549">
    <property type="entry name" value="T2SSS_2"/>
    <property type="match status" value="1"/>
</dbReference>
<evidence type="ECO:0000313" key="3">
    <source>
        <dbReference type="Proteomes" id="UP000034491"/>
    </source>
</evidence>
<keyword evidence="3" id="KW-1185">Reference proteome</keyword>
<keyword evidence="1" id="KW-1133">Transmembrane helix</keyword>
<dbReference type="EMBL" id="LANI01000002">
    <property type="protein sequence ID" value="KKJ78123.1"/>
    <property type="molecule type" value="Genomic_DNA"/>
</dbReference>
<organism evidence="2 3">
    <name type="scientific">Kiloniella litopenaei</name>
    <dbReference type="NCBI Taxonomy" id="1549748"/>
    <lineage>
        <taxon>Bacteria</taxon>
        <taxon>Pseudomonadati</taxon>
        <taxon>Pseudomonadota</taxon>
        <taxon>Alphaproteobacteria</taxon>
        <taxon>Rhodospirillales</taxon>
        <taxon>Kiloniellaceae</taxon>
        <taxon>Kiloniella</taxon>
    </lineage>
</organism>